<feature type="domain" description="C3H1-type" evidence="3">
    <location>
        <begin position="537"/>
        <end position="565"/>
    </location>
</feature>
<dbReference type="EMBL" id="CM035409">
    <property type="protein sequence ID" value="KAH7439536.1"/>
    <property type="molecule type" value="Genomic_DNA"/>
</dbReference>
<evidence type="ECO:0000313" key="4">
    <source>
        <dbReference type="EMBL" id="KAH7439536.1"/>
    </source>
</evidence>
<dbReference type="PANTHER" id="PTHR33400">
    <property type="entry name" value="ZINC FINGER CCCH DOMAIN-CONTAINING PROTEIN 6-RELATED"/>
    <property type="match status" value="1"/>
</dbReference>
<keyword evidence="1" id="KW-0238">DNA-binding</keyword>
<dbReference type="PROSITE" id="PS50103">
    <property type="entry name" value="ZF_C3H1"/>
    <property type="match status" value="1"/>
</dbReference>
<keyword evidence="2" id="KW-0862">Zinc</keyword>
<keyword evidence="2" id="KW-0863">Zinc-finger</keyword>
<evidence type="ECO:0000256" key="1">
    <source>
        <dbReference type="ARBA" id="ARBA00023125"/>
    </source>
</evidence>
<gene>
    <name evidence="4" type="ORF">KP509_04G065900</name>
</gene>
<dbReference type="Proteomes" id="UP000825935">
    <property type="component" value="Chromosome 4"/>
</dbReference>
<name>A0A8T2V009_CERRI</name>
<evidence type="ECO:0000256" key="2">
    <source>
        <dbReference type="PROSITE-ProRule" id="PRU00723"/>
    </source>
</evidence>
<dbReference type="GO" id="GO:0003677">
    <property type="term" value="F:DNA binding"/>
    <property type="evidence" value="ECO:0007669"/>
    <property type="project" value="UniProtKB-KW"/>
</dbReference>
<comment type="caution">
    <text evidence="4">The sequence shown here is derived from an EMBL/GenBank/DDBJ whole genome shotgun (WGS) entry which is preliminary data.</text>
</comment>
<keyword evidence="2" id="KW-0479">Metal-binding</keyword>
<dbReference type="OrthoDB" id="1928519at2759"/>
<dbReference type="GO" id="GO:0008270">
    <property type="term" value="F:zinc ion binding"/>
    <property type="evidence" value="ECO:0007669"/>
    <property type="project" value="UniProtKB-KW"/>
</dbReference>
<organism evidence="4 5">
    <name type="scientific">Ceratopteris richardii</name>
    <name type="common">Triangle waterfern</name>
    <dbReference type="NCBI Taxonomy" id="49495"/>
    <lineage>
        <taxon>Eukaryota</taxon>
        <taxon>Viridiplantae</taxon>
        <taxon>Streptophyta</taxon>
        <taxon>Embryophyta</taxon>
        <taxon>Tracheophyta</taxon>
        <taxon>Polypodiopsida</taxon>
        <taxon>Polypodiidae</taxon>
        <taxon>Polypodiales</taxon>
        <taxon>Pteridineae</taxon>
        <taxon>Pteridaceae</taxon>
        <taxon>Parkerioideae</taxon>
        <taxon>Ceratopteris</taxon>
    </lineage>
</organism>
<sequence length="575" mass="63140">MSSMSSSCAFPTQDTIHALHSFPQRGMYGKLKRSRGKTVCWPPQDQICQIRLFLSDDAPASVGFMHDLTNVTLSNPVKSDCLNEVTTCSDMRSCLAKRARHSYETMFTMVSDMAWSLPKKFIYAHEWQVAKGNDSNEVASQKGRELRVLEAVYPRLTSIPDSPYEPAETPMHSKSMSIASVPLIPIEDVEEEVPRGLDDGMKLTSGCPESDNSSGGSLIYEKRLQRLSVPPSSSSGLVDGSLGSSFTKEGLEAAVLAAASVLLHKYASKDLADLDLLLELLKKPSSLLEMKTLVNQPSTNVKDVSMNVTRIIQSQHQLVDCEGTSLKNCTLSFSSVGLPSSASVSPDWNQKEIKVPAILPANLTEMHSANHHSSDWKQEKIKVPSLLPTNLTEMHSANYHPSKDYSFPTSSALTEFHCPLPSTENVQCSEWVRPPDMHTRAHQARIVNNASCELNVSAQQLSNEYLQSPTGADEGSSYMSRNANISIETKSIHLSSENRVHQLNNTRAVISTTLHHGASLRGNEKRALFSALSAGAARTAKLCMFFNTPRGCRYGDNCAYVHQSVTCQEINAFAQ</sequence>
<dbReference type="InterPro" id="IPR000571">
    <property type="entry name" value="Znf_CCCH"/>
</dbReference>
<keyword evidence="5" id="KW-1185">Reference proteome</keyword>
<accession>A0A8T2V009</accession>
<evidence type="ECO:0000259" key="3">
    <source>
        <dbReference type="PROSITE" id="PS50103"/>
    </source>
</evidence>
<dbReference type="PANTHER" id="PTHR33400:SF2">
    <property type="entry name" value="ZINC FINGER CCCH DOMAIN-CONTAINING PROTEIN 6"/>
    <property type="match status" value="1"/>
</dbReference>
<proteinExistence type="predicted"/>
<reference evidence="4" key="1">
    <citation type="submission" date="2021-08" db="EMBL/GenBank/DDBJ databases">
        <title>WGS assembly of Ceratopteris richardii.</title>
        <authorList>
            <person name="Marchant D.B."/>
            <person name="Chen G."/>
            <person name="Jenkins J."/>
            <person name="Shu S."/>
            <person name="Leebens-Mack J."/>
            <person name="Grimwood J."/>
            <person name="Schmutz J."/>
            <person name="Soltis P."/>
            <person name="Soltis D."/>
            <person name="Chen Z.-H."/>
        </authorList>
    </citation>
    <scope>NUCLEOTIDE SEQUENCE</scope>
    <source>
        <strain evidence="4">Whitten #5841</strain>
        <tissue evidence="4">Leaf</tissue>
    </source>
</reference>
<dbReference type="AlphaFoldDB" id="A0A8T2V009"/>
<evidence type="ECO:0000313" key="5">
    <source>
        <dbReference type="Proteomes" id="UP000825935"/>
    </source>
</evidence>
<feature type="zinc finger region" description="C3H1-type" evidence="2">
    <location>
        <begin position="537"/>
        <end position="565"/>
    </location>
</feature>
<protein>
    <recommendedName>
        <fullName evidence="3">C3H1-type domain-containing protein</fullName>
    </recommendedName>
</protein>